<protein>
    <submittedName>
        <fullName evidence="3">MarR family transcriptional regulator</fullName>
    </submittedName>
</protein>
<evidence type="ECO:0000313" key="3">
    <source>
        <dbReference type="EMBL" id="GAA5111742.1"/>
    </source>
</evidence>
<dbReference type="InterPro" id="IPR039422">
    <property type="entry name" value="MarR/SlyA-like"/>
</dbReference>
<evidence type="ECO:0000259" key="2">
    <source>
        <dbReference type="PROSITE" id="PS50995"/>
    </source>
</evidence>
<organism evidence="3 4">
    <name type="scientific">Pseudonocardia adelaidensis</name>
    <dbReference type="NCBI Taxonomy" id="648754"/>
    <lineage>
        <taxon>Bacteria</taxon>
        <taxon>Bacillati</taxon>
        <taxon>Actinomycetota</taxon>
        <taxon>Actinomycetes</taxon>
        <taxon>Pseudonocardiales</taxon>
        <taxon>Pseudonocardiaceae</taxon>
        <taxon>Pseudonocardia</taxon>
    </lineage>
</organism>
<dbReference type="Proteomes" id="UP001500804">
    <property type="component" value="Unassembled WGS sequence"/>
</dbReference>
<evidence type="ECO:0000313" key="4">
    <source>
        <dbReference type="Proteomes" id="UP001500804"/>
    </source>
</evidence>
<dbReference type="PANTHER" id="PTHR33164">
    <property type="entry name" value="TRANSCRIPTIONAL REGULATOR, MARR FAMILY"/>
    <property type="match status" value="1"/>
</dbReference>
<feature type="region of interest" description="Disordered" evidence="1">
    <location>
        <begin position="158"/>
        <end position="181"/>
    </location>
</feature>
<dbReference type="Gene3D" id="1.10.10.10">
    <property type="entry name" value="Winged helix-like DNA-binding domain superfamily/Winged helix DNA-binding domain"/>
    <property type="match status" value="1"/>
</dbReference>
<dbReference type="InterPro" id="IPR000835">
    <property type="entry name" value="HTH_MarR-typ"/>
</dbReference>
<dbReference type="SUPFAM" id="SSF46785">
    <property type="entry name" value="Winged helix' DNA-binding domain"/>
    <property type="match status" value="1"/>
</dbReference>
<dbReference type="SMART" id="SM00347">
    <property type="entry name" value="HTH_MARR"/>
    <property type="match status" value="1"/>
</dbReference>
<proteinExistence type="predicted"/>
<feature type="domain" description="HTH marR-type" evidence="2">
    <location>
        <begin position="1"/>
        <end position="134"/>
    </location>
</feature>
<dbReference type="PROSITE" id="PS50995">
    <property type="entry name" value="HTH_MARR_2"/>
    <property type="match status" value="1"/>
</dbReference>
<dbReference type="RefSeq" id="WP_345602943.1">
    <property type="nucleotide sequence ID" value="NZ_BAABJO010000002.1"/>
</dbReference>
<dbReference type="Pfam" id="PF12802">
    <property type="entry name" value="MarR_2"/>
    <property type="match status" value="1"/>
</dbReference>
<dbReference type="EMBL" id="BAABJO010000002">
    <property type="protein sequence ID" value="GAA5111742.1"/>
    <property type="molecule type" value="Genomic_DNA"/>
</dbReference>
<dbReference type="PANTHER" id="PTHR33164:SF57">
    <property type="entry name" value="MARR-FAMILY TRANSCRIPTIONAL REGULATOR"/>
    <property type="match status" value="1"/>
</dbReference>
<gene>
    <name evidence="3" type="ORF">GCM10023320_05070</name>
</gene>
<keyword evidence="4" id="KW-1185">Reference proteome</keyword>
<evidence type="ECO:0000256" key="1">
    <source>
        <dbReference type="SAM" id="MobiDB-lite"/>
    </source>
</evidence>
<dbReference type="InterPro" id="IPR036390">
    <property type="entry name" value="WH_DNA-bd_sf"/>
</dbReference>
<sequence length="181" mass="18918">MGDRPVQVLGVTALAVMDRLRARVAAGAGLGETEAAALVHVQAWPGGSVGDLAGVVGLSQPATVRLVDRLVEKGLVRREVGRNRRTVSLVLTDAGSRAADAVLLARTEALTPLLAELSPRERATLERLLGQVAAGLAEDRPGALRVCRLCDRKACTSGPGCPLQHTTRPDPTRPSGAATRR</sequence>
<comment type="caution">
    <text evidence="3">The sequence shown here is derived from an EMBL/GenBank/DDBJ whole genome shotgun (WGS) entry which is preliminary data.</text>
</comment>
<name>A0ABP9N856_9PSEU</name>
<accession>A0ABP9N856</accession>
<dbReference type="InterPro" id="IPR036388">
    <property type="entry name" value="WH-like_DNA-bd_sf"/>
</dbReference>
<reference evidence="4" key="1">
    <citation type="journal article" date="2019" name="Int. J. Syst. Evol. Microbiol.">
        <title>The Global Catalogue of Microorganisms (GCM) 10K type strain sequencing project: providing services to taxonomists for standard genome sequencing and annotation.</title>
        <authorList>
            <consortium name="The Broad Institute Genomics Platform"/>
            <consortium name="The Broad Institute Genome Sequencing Center for Infectious Disease"/>
            <person name="Wu L."/>
            <person name="Ma J."/>
        </authorList>
    </citation>
    <scope>NUCLEOTIDE SEQUENCE [LARGE SCALE GENOMIC DNA]</scope>
    <source>
        <strain evidence="4">JCM 18302</strain>
    </source>
</reference>